<feature type="signal peptide" evidence="1">
    <location>
        <begin position="1"/>
        <end position="24"/>
    </location>
</feature>
<evidence type="ECO:0000313" key="2">
    <source>
        <dbReference type="EMBL" id="SCB27077.1"/>
    </source>
</evidence>
<dbReference type="EMBL" id="FMAI01000004">
    <property type="protein sequence ID" value="SCB27077.1"/>
    <property type="molecule type" value="Genomic_DNA"/>
</dbReference>
<feature type="chain" id="PRO_5008684289" description="PsiF repeat-containing protein" evidence="1">
    <location>
        <begin position="25"/>
        <end position="92"/>
    </location>
</feature>
<dbReference type="Proteomes" id="UP000199184">
    <property type="component" value="Unassembled WGS sequence"/>
</dbReference>
<organism evidence="2 3">
    <name type="scientific">Bradyrhizobium shewense</name>
    <dbReference type="NCBI Taxonomy" id="1761772"/>
    <lineage>
        <taxon>Bacteria</taxon>
        <taxon>Pseudomonadati</taxon>
        <taxon>Pseudomonadota</taxon>
        <taxon>Alphaproteobacteria</taxon>
        <taxon>Hyphomicrobiales</taxon>
        <taxon>Nitrobacteraceae</taxon>
        <taxon>Bradyrhizobium</taxon>
    </lineage>
</organism>
<proteinExistence type="predicted"/>
<evidence type="ECO:0000313" key="3">
    <source>
        <dbReference type="Proteomes" id="UP000199184"/>
    </source>
</evidence>
<reference evidence="3" key="1">
    <citation type="submission" date="2016-08" db="EMBL/GenBank/DDBJ databases">
        <authorList>
            <person name="Varghese N."/>
            <person name="Submissions Spin"/>
        </authorList>
    </citation>
    <scope>NUCLEOTIDE SEQUENCE [LARGE SCALE GENOMIC DNA]</scope>
    <source>
        <strain evidence="3">ERR11</strain>
    </source>
</reference>
<evidence type="ECO:0008006" key="4">
    <source>
        <dbReference type="Google" id="ProtNLM"/>
    </source>
</evidence>
<gene>
    <name evidence="2" type="ORF">GA0061098_1004226</name>
</gene>
<protein>
    <recommendedName>
        <fullName evidence="4">PsiF repeat-containing protein</fullName>
    </recommendedName>
</protein>
<name>A0A1C3VHJ9_9BRAD</name>
<accession>A0A1C3VHJ9</accession>
<sequence length="92" mass="9422">MPVRNMRRLVGLVCVLTLAAPATASAITAEVARACEAAVAKAFPPRQIGNPAAGSAKGTAKDQRAYFQKCVANNGKVDDAPAEAAKDGKPSK</sequence>
<keyword evidence="3" id="KW-1185">Reference proteome</keyword>
<evidence type="ECO:0000256" key="1">
    <source>
        <dbReference type="SAM" id="SignalP"/>
    </source>
</evidence>
<dbReference type="AlphaFoldDB" id="A0A1C3VHJ9"/>
<keyword evidence="1" id="KW-0732">Signal</keyword>